<accession>A0ABR1CE65</accession>
<reference evidence="2 3" key="1">
    <citation type="submission" date="2023-08" db="EMBL/GenBank/DDBJ databases">
        <title>A Necator americanus chromosomal reference genome.</title>
        <authorList>
            <person name="Ilik V."/>
            <person name="Petrzelkova K.J."/>
            <person name="Pardy F."/>
            <person name="Fuh T."/>
            <person name="Niatou-Singa F.S."/>
            <person name="Gouil Q."/>
            <person name="Baker L."/>
            <person name="Ritchie M.E."/>
            <person name="Jex A.R."/>
            <person name="Gazzola D."/>
            <person name="Li H."/>
            <person name="Toshio Fujiwara R."/>
            <person name="Zhan B."/>
            <person name="Aroian R.V."/>
            <person name="Pafco B."/>
            <person name="Schwarz E.M."/>
        </authorList>
    </citation>
    <scope>NUCLEOTIDE SEQUENCE [LARGE SCALE GENOMIC DNA]</scope>
    <source>
        <strain evidence="2 3">Aroian</strain>
        <tissue evidence="2">Whole animal</tissue>
    </source>
</reference>
<organism evidence="2 3">
    <name type="scientific">Necator americanus</name>
    <name type="common">Human hookworm</name>
    <dbReference type="NCBI Taxonomy" id="51031"/>
    <lineage>
        <taxon>Eukaryota</taxon>
        <taxon>Metazoa</taxon>
        <taxon>Ecdysozoa</taxon>
        <taxon>Nematoda</taxon>
        <taxon>Chromadorea</taxon>
        <taxon>Rhabditida</taxon>
        <taxon>Rhabditina</taxon>
        <taxon>Rhabditomorpha</taxon>
        <taxon>Strongyloidea</taxon>
        <taxon>Ancylostomatidae</taxon>
        <taxon>Bunostominae</taxon>
        <taxon>Necator</taxon>
    </lineage>
</organism>
<gene>
    <name evidence="2" type="primary">Necator_chrII.g6846</name>
    <name evidence="2" type="ORF">RB195_019053</name>
</gene>
<name>A0ABR1CE65_NECAM</name>
<sequence>MKPIRKYDTVKVGKSFYWTISRYQRLNDLLHFSFNCSAAPAHALVENVPAKIPKTKRGMLNGRLSILVRKCISRHGSETWNAVENEPGSEAHRGIGTRKSRGTMEETDIGKLTAEGADPKRGIELGIEREAKNERKAVVARVTGIGKERGAGLVIAAEVHQGNRLENGSSIFTALAFSDFSTQKLFSTVFLSFRWH</sequence>
<evidence type="ECO:0000256" key="1">
    <source>
        <dbReference type="SAM" id="MobiDB-lite"/>
    </source>
</evidence>
<feature type="region of interest" description="Disordered" evidence="1">
    <location>
        <begin position="82"/>
        <end position="104"/>
    </location>
</feature>
<evidence type="ECO:0000313" key="2">
    <source>
        <dbReference type="EMBL" id="KAK6736145.1"/>
    </source>
</evidence>
<protein>
    <submittedName>
        <fullName evidence="2">Uncharacterized protein</fullName>
    </submittedName>
</protein>
<dbReference type="EMBL" id="JAVFWL010000002">
    <property type="protein sequence ID" value="KAK6736145.1"/>
    <property type="molecule type" value="Genomic_DNA"/>
</dbReference>
<proteinExistence type="predicted"/>
<keyword evidence="3" id="KW-1185">Reference proteome</keyword>
<comment type="caution">
    <text evidence="2">The sequence shown here is derived from an EMBL/GenBank/DDBJ whole genome shotgun (WGS) entry which is preliminary data.</text>
</comment>
<dbReference type="Proteomes" id="UP001303046">
    <property type="component" value="Unassembled WGS sequence"/>
</dbReference>
<evidence type="ECO:0000313" key="3">
    <source>
        <dbReference type="Proteomes" id="UP001303046"/>
    </source>
</evidence>